<keyword evidence="2" id="KW-1185">Reference proteome</keyword>
<accession>A0AC60QTQ1</accession>
<feature type="non-terminal residue" evidence="1">
    <location>
        <position position="1"/>
    </location>
</feature>
<proteinExistence type="predicted"/>
<name>A0AC60QTQ1_IXOPE</name>
<evidence type="ECO:0000313" key="2">
    <source>
        <dbReference type="Proteomes" id="UP000805193"/>
    </source>
</evidence>
<gene>
    <name evidence="1" type="ORF">HPB47_015702</name>
</gene>
<organism evidence="1 2">
    <name type="scientific">Ixodes persulcatus</name>
    <name type="common">Taiga tick</name>
    <dbReference type="NCBI Taxonomy" id="34615"/>
    <lineage>
        <taxon>Eukaryota</taxon>
        <taxon>Metazoa</taxon>
        <taxon>Ecdysozoa</taxon>
        <taxon>Arthropoda</taxon>
        <taxon>Chelicerata</taxon>
        <taxon>Arachnida</taxon>
        <taxon>Acari</taxon>
        <taxon>Parasitiformes</taxon>
        <taxon>Ixodida</taxon>
        <taxon>Ixodoidea</taxon>
        <taxon>Ixodidae</taxon>
        <taxon>Ixodinae</taxon>
        <taxon>Ixodes</taxon>
    </lineage>
</organism>
<protein>
    <submittedName>
        <fullName evidence="1">Uncharacterized protein</fullName>
    </submittedName>
</protein>
<dbReference type="Proteomes" id="UP000805193">
    <property type="component" value="Unassembled WGS sequence"/>
</dbReference>
<reference evidence="1 2" key="1">
    <citation type="journal article" date="2020" name="Cell">
        <title>Large-Scale Comparative Analyses of Tick Genomes Elucidate Their Genetic Diversity and Vector Capacities.</title>
        <authorList>
            <consortium name="Tick Genome and Microbiome Consortium (TIGMIC)"/>
            <person name="Jia N."/>
            <person name="Wang J."/>
            <person name="Shi W."/>
            <person name="Du L."/>
            <person name="Sun Y."/>
            <person name="Zhan W."/>
            <person name="Jiang J.F."/>
            <person name="Wang Q."/>
            <person name="Zhang B."/>
            <person name="Ji P."/>
            <person name="Bell-Sakyi L."/>
            <person name="Cui X.M."/>
            <person name="Yuan T.T."/>
            <person name="Jiang B.G."/>
            <person name="Yang W.F."/>
            <person name="Lam T.T."/>
            <person name="Chang Q.C."/>
            <person name="Ding S.J."/>
            <person name="Wang X.J."/>
            <person name="Zhu J.G."/>
            <person name="Ruan X.D."/>
            <person name="Zhao L."/>
            <person name="Wei J.T."/>
            <person name="Ye R.Z."/>
            <person name="Que T.C."/>
            <person name="Du C.H."/>
            <person name="Zhou Y.H."/>
            <person name="Cheng J.X."/>
            <person name="Dai P.F."/>
            <person name="Guo W.B."/>
            <person name="Han X.H."/>
            <person name="Huang E.J."/>
            <person name="Li L.F."/>
            <person name="Wei W."/>
            <person name="Gao Y.C."/>
            <person name="Liu J.Z."/>
            <person name="Shao H.Z."/>
            <person name="Wang X."/>
            <person name="Wang C.C."/>
            <person name="Yang T.C."/>
            <person name="Huo Q.B."/>
            <person name="Li W."/>
            <person name="Chen H.Y."/>
            <person name="Chen S.E."/>
            <person name="Zhou L.G."/>
            <person name="Ni X.B."/>
            <person name="Tian J.H."/>
            <person name="Sheng Y."/>
            <person name="Liu T."/>
            <person name="Pan Y.S."/>
            <person name="Xia L.Y."/>
            <person name="Li J."/>
            <person name="Zhao F."/>
            <person name="Cao W.C."/>
        </authorList>
    </citation>
    <scope>NUCLEOTIDE SEQUENCE [LARGE SCALE GENOMIC DNA]</scope>
    <source>
        <strain evidence="1">Iper-2018</strain>
    </source>
</reference>
<feature type="non-terminal residue" evidence="1">
    <location>
        <position position="324"/>
    </location>
</feature>
<sequence length="324" mass="35202">EDVRDTSKEHDNSCTLSEVSDSFPSLSDDALFAKPRDFGFQAGLVVASTRSPYERQLQQLLNNGSVPTTPSVPTDEFSATEEEEPQVIPEDSSDDEDGSTPLKKEPATFFPLSAQSVRFNLSNSNSLGVNEAARPSRRSFTYSTPSSSLPQAASPVHMTLRSRAGTRGEDMAGQSAATTPAVGKQRRMYIAVKKISSAPNCVVRKGGMKRHLQDLLPPKEKKPKVSGEPKVNHKRSEHESHWDEMEADGAQRKEADDRGPGEADDELQGGAENEGQSDANEDEAFAPDDCSTLDDASSCDRTRYAAFVDNCRAGDEIGAPLHRE</sequence>
<evidence type="ECO:0000313" key="1">
    <source>
        <dbReference type="EMBL" id="KAG0442451.1"/>
    </source>
</evidence>
<dbReference type="EMBL" id="JABSTQ010004358">
    <property type="protein sequence ID" value="KAG0442451.1"/>
    <property type="molecule type" value="Genomic_DNA"/>
</dbReference>
<comment type="caution">
    <text evidence="1">The sequence shown here is derived from an EMBL/GenBank/DDBJ whole genome shotgun (WGS) entry which is preliminary data.</text>
</comment>